<feature type="signal peptide" evidence="2">
    <location>
        <begin position="1"/>
        <end position="19"/>
    </location>
</feature>
<protein>
    <submittedName>
        <fullName evidence="3">Uncharacterized protein</fullName>
    </submittedName>
</protein>
<evidence type="ECO:0000313" key="4">
    <source>
        <dbReference type="Proteomes" id="UP000663852"/>
    </source>
</evidence>
<feature type="transmembrane region" description="Helical" evidence="1">
    <location>
        <begin position="497"/>
        <end position="520"/>
    </location>
</feature>
<organism evidence="3 4">
    <name type="scientific">Adineta ricciae</name>
    <name type="common">Rotifer</name>
    <dbReference type="NCBI Taxonomy" id="249248"/>
    <lineage>
        <taxon>Eukaryota</taxon>
        <taxon>Metazoa</taxon>
        <taxon>Spiralia</taxon>
        <taxon>Gnathifera</taxon>
        <taxon>Rotifera</taxon>
        <taxon>Eurotatoria</taxon>
        <taxon>Bdelloidea</taxon>
        <taxon>Adinetida</taxon>
        <taxon>Adinetidae</taxon>
        <taxon>Adineta</taxon>
    </lineage>
</organism>
<keyword evidence="1" id="KW-0472">Membrane</keyword>
<evidence type="ECO:0000313" key="3">
    <source>
        <dbReference type="EMBL" id="CAF1195293.1"/>
    </source>
</evidence>
<accession>A0A814W0U3</accession>
<evidence type="ECO:0000256" key="1">
    <source>
        <dbReference type="SAM" id="Phobius"/>
    </source>
</evidence>
<reference evidence="3" key="1">
    <citation type="submission" date="2021-02" db="EMBL/GenBank/DDBJ databases">
        <authorList>
            <person name="Nowell W R."/>
        </authorList>
    </citation>
    <scope>NUCLEOTIDE SEQUENCE</scope>
</reference>
<dbReference type="OrthoDB" id="10063988at2759"/>
<proteinExistence type="predicted"/>
<dbReference type="Proteomes" id="UP000663852">
    <property type="component" value="Unassembled WGS sequence"/>
</dbReference>
<sequence>MKELLLLWIYLDLFPLLRAVHFLGGTITWKPVNASATGSPIAVAITQTYSWTYSYMSCSNSLIGSSGYIPSYAGVSSETLDCISNCGSSSAGYSSISVLPRCTDFSTSVDTSVAQRTDIVYLSANDDFWVAFQSSAWRPLQTASSADWSIAAHINLTKRSDTGLYNNAPVATMMSPINIPQNTRTVIQIPVGDADGDDLRCRWSTKSGGVDECGDVCPPGSLPSGTVIYPNCTIVITGTILDAWYAVAVMVEDFTSTSSTTPLSSVPVQFLVHVVAPPTCPTPPEIIGIPEEQSCIAIGVGQTFLSQIFAVNYCPSPVVIQDIATLSFTNMIKGNLVKVNSSLYYKNLTWTPTSAQLGYQVMCAMAFDSKNSQSAQYCFKFYVTDNPLCACPGEPCLTTTTTTTGTTSTSTSETTTTSIVSTSTSTSATSTIFTSTTSTITTTTTTTSTTSVTTTTETTSTTHTTSITSTTSSMYMTNTISTTTTSREKRISSEKDWPWIESIFTILTSAGIIVLCFFCFRYCCLLGNHLYGFEVEDENIEMFHIAQCNKSNCSFTNIHISTSDYW</sequence>
<gene>
    <name evidence="3" type="ORF">EDS130_LOCUS25046</name>
</gene>
<keyword evidence="1" id="KW-0812">Transmembrane</keyword>
<keyword evidence="1" id="KW-1133">Transmembrane helix</keyword>
<dbReference type="EMBL" id="CAJNOJ010000145">
    <property type="protein sequence ID" value="CAF1195293.1"/>
    <property type="molecule type" value="Genomic_DNA"/>
</dbReference>
<name>A0A814W0U3_ADIRI</name>
<dbReference type="AlphaFoldDB" id="A0A814W0U3"/>
<keyword evidence="2" id="KW-0732">Signal</keyword>
<comment type="caution">
    <text evidence="3">The sequence shown here is derived from an EMBL/GenBank/DDBJ whole genome shotgun (WGS) entry which is preliminary data.</text>
</comment>
<feature type="chain" id="PRO_5032948042" evidence="2">
    <location>
        <begin position="20"/>
        <end position="566"/>
    </location>
</feature>
<evidence type="ECO:0000256" key="2">
    <source>
        <dbReference type="SAM" id="SignalP"/>
    </source>
</evidence>